<dbReference type="Gene3D" id="1.10.860.10">
    <property type="entry name" value="DNAb Helicase, Chain A"/>
    <property type="match status" value="1"/>
</dbReference>
<proteinExistence type="inferred from homology"/>
<dbReference type="InterPro" id="IPR036185">
    <property type="entry name" value="DNA_heli_DnaB-like_N_sf"/>
</dbReference>
<keyword evidence="2" id="KW-0235">DNA replication</keyword>
<feature type="domain" description="SF4 helicase" evidence="11">
    <location>
        <begin position="152"/>
        <end position="418"/>
    </location>
</feature>
<dbReference type="EC" id="5.6.2.3" evidence="9"/>
<comment type="caution">
    <text evidence="12">The sequence shown here is derived from an EMBL/GenBank/DDBJ whole genome shotgun (WGS) entry which is preliminary data.</text>
</comment>
<evidence type="ECO:0000256" key="4">
    <source>
        <dbReference type="ARBA" id="ARBA00022801"/>
    </source>
</evidence>
<dbReference type="EMBL" id="JBHUGI010000034">
    <property type="protein sequence ID" value="MFD1929246.1"/>
    <property type="molecule type" value="Genomic_DNA"/>
</dbReference>
<dbReference type="GO" id="GO:0004386">
    <property type="term" value="F:helicase activity"/>
    <property type="evidence" value="ECO:0007669"/>
    <property type="project" value="UniProtKB-KW"/>
</dbReference>
<protein>
    <recommendedName>
        <fullName evidence="9">DNA 5'-3' helicase</fullName>
        <ecNumber evidence="9">5.6.2.3</ecNumber>
    </recommendedName>
</protein>
<keyword evidence="3" id="KW-0547">Nucleotide-binding</keyword>
<evidence type="ECO:0000256" key="3">
    <source>
        <dbReference type="ARBA" id="ARBA00022741"/>
    </source>
</evidence>
<evidence type="ECO:0000256" key="2">
    <source>
        <dbReference type="ARBA" id="ARBA00022705"/>
    </source>
</evidence>
<dbReference type="InterPro" id="IPR027417">
    <property type="entry name" value="P-loop_NTPase"/>
</dbReference>
<evidence type="ECO:0000256" key="5">
    <source>
        <dbReference type="ARBA" id="ARBA00022806"/>
    </source>
</evidence>
<keyword evidence="4" id="KW-0378">Hydrolase</keyword>
<dbReference type="Pfam" id="PF03796">
    <property type="entry name" value="DnaB_C"/>
    <property type="match status" value="1"/>
</dbReference>
<keyword evidence="6" id="KW-0067">ATP-binding</keyword>
<organism evidence="12 13">
    <name type="scientific">Sporosarcina siberiensis</name>
    <dbReference type="NCBI Taxonomy" id="1365606"/>
    <lineage>
        <taxon>Bacteria</taxon>
        <taxon>Bacillati</taxon>
        <taxon>Bacillota</taxon>
        <taxon>Bacilli</taxon>
        <taxon>Bacillales</taxon>
        <taxon>Caryophanaceae</taxon>
        <taxon>Sporosarcina</taxon>
    </lineage>
</organism>
<dbReference type="PROSITE" id="PS51199">
    <property type="entry name" value="SF4_HELICASE"/>
    <property type="match status" value="1"/>
</dbReference>
<dbReference type="Pfam" id="PF00772">
    <property type="entry name" value="DnaB"/>
    <property type="match status" value="1"/>
</dbReference>
<keyword evidence="5 12" id="KW-0347">Helicase</keyword>
<name>A0ABW4SKS3_9BACL</name>
<accession>A0ABW4SKS3</accession>
<evidence type="ECO:0000256" key="8">
    <source>
        <dbReference type="ARBA" id="ARBA00023235"/>
    </source>
</evidence>
<evidence type="ECO:0000256" key="1">
    <source>
        <dbReference type="ARBA" id="ARBA00008428"/>
    </source>
</evidence>
<dbReference type="RefSeq" id="WP_381539230.1">
    <property type="nucleotide sequence ID" value="NZ_JBHUGI010000034.1"/>
</dbReference>
<evidence type="ECO:0000256" key="7">
    <source>
        <dbReference type="ARBA" id="ARBA00023125"/>
    </source>
</evidence>
<evidence type="ECO:0000256" key="10">
    <source>
        <dbReference type="ARBA" id="ARBA00048954"/>
    </source>
</evidence>
<evidence type="ECO:0000256" key="6">
    <source>
        <dbReference type="ARBA" id="ARBA00022840"/>
    </source>
</evidence>
<evidence type="ECO:0000313" key="13">
    <source>
        <dbReference type="Proteomes" id="UP001597218"/>
    </source>
</evidence>
<dbReference type="PANTHER" id="PTHR30153">
    <property type="entry name" value="REPLICATIVE DNA HELICASE DNAB"/>
    <property type="match status" value="1"/>
</dbReference>
<comment type="catalytic activity">
    <reaction evidence="10">
        <text>ATP + H2O = ADP + phosphate + H(+)</text>
        <dbReference type="Rhea" id="RHEA:13065"/>
        <dbReference type="ChEBI" id="CHEBI:15377"/>
        <dbReference type="ChEBI" id="CHEBI:15378"/>
        <dbReference type="ChEBI" id="CHEBI:30616"/>
        <dbReference type="ChEBI" id="CHEBI:43474"/>
        <dbReference type="ChEBI" id="CHEBI:456216"/>
        <dbReference type="EC" id="5.6.2.3"/>
    </reaction>
</comment>
<reference evidence="13" key="1">
    <citation type="journal article" date="2019" name="Int. J. Syst. Evol. Microbiol.">
        <title>The Global Catalogue of Microorganisms (GCM) 10K type strain sequencing project: providing services to taxonomists for standard genome sequencing and annotation.</title>
        <authorList>
            <consortium name="The Broad Institute Genomics Platform"/>
            <consortium name="The Broad Institute Genome Sequencing Center for Infectious Disease"/>
            <person name="Wu L."/>
            <person name="Ma J."/>
        </authorList>
    </citation>
    <scope>NUCLEOTIDE SEQUENCE [LARGE SCALE GENOMIC DNA]</scope>
    <source>
        <strain evidence="13">CGMCC 4.7177</strain>
    </source>
</reference>
<dbReference type="InterPro" id="IPR016136">
    <property type="entry name" value="DNA_helicase_N/primase_C"/>
</dbReference>
<keyword evidence="8" id="KW-0413">Isomerase</keyword>
<dbReference type="Gene3D" id="3.40.50.300">
    <property type="entry name" value="P-loop containing nucleotide triphosphate hydrolases"/>
    <property type="match status" value="1"/>
</dbReference>
<dbReference type="PANTHER" id="PTHR30153:SF2">
    <property type="entry name" value="REPLICATIVE DNA HELICASE"/>
    <property type="match status" value="1"/>
</dbReference>
<evidence type="ECO:0000313" key="12">
    <source>
        <dbReference type="EMBL" id="MFD1929246.1"/>
    </source>
</evidence>
<dbReference type="SUPFAM" id="SSF52540">
    <property type="entry name" value="P-loop containing nucleoside triphosphate hydrolases"/>
    <property type="match status" value="1"/>
</dbReference>
<sequence>MQRHEQMEKSILGTMLAENYLIVDSGVKLDFFISHIHKNIFHCMQELLSKRRPVDFVTVLTMMEPTALGGANYVSELTNFASPTKFDSYIAIFLDRWKNREKNKILIHAKEGDWEIDRIQKAFEDLEKSGSSGLETSIQMDLVKMGERPYEPAQYIPGVPTGLRDLDDLLDGFQPAELTIIAARPSMGKTDTLNHFALHAGFAGYRPIIFSLEMSRTSMIDRLIAVTGGYNRLRMRNPYKHFTDPQKANWMPTLGRLDEANIHIDDRAALKVFEMRSAARKIINMEPKLKPIIFVDYLQIIHGDQMRLNRTEVVGQISSDLKKMAKEFDCPVVCLSQLNRGVEARDNKRPMMSDLRDSGNIEQDADVIIFLYRDDYYNKQTDTPNTLEMNVAKHRNGPTGTATVGYVKETGILHTIGR</sequence>
<keyword evidence="7" id="KW-0238">DNA-binding</keyword>
<gene>
    <name evidence="12" type="ORF">ACFSFY_14480</name>
</gene>
<evidence type="ECO:0000259" key="11">
    <source>
        <dbReference type="PROSITE" id="PS51199"/>
    </source>
</evidence>
<evidence type="ECO:0000256" key="9">
    <source>
        <dbReference type="ARBA" id="ARBA00044969"/>
    </source>
</evidence>
<dbReference type="Proteomes" id="UP001597218">
    <property type="component" value="Unassembled WGS sequence"/>
</dbReference>
<keyword evidence="13" id="KW-1185">Reference proteome</keyword>
<dbReference type="CDD" id="cd00984">
    <property type="entry name" value="DnaB_C"/>
    <property type="match status" value="1"/>
</dbReference>
<dbReference type="InterPro" id="IPR007693">
    <property type="entry name" value="DNA_helicase_DnaB-like_N"/>
</dbReference>
<comment type="similarity">
    <text evidence="1">Belongs to the helicase family. DnaB subfamily.</text>
</comment>
<dbReference type="SUPFAM" id="SSF48024">
    <property type="entry name" value="N-terminal domain of DnaB helicase"/>
    <property type="match status" value="1"/>
</dbReference>
<dbReference type="InterPro" id="IPR007694">
    <property type="entry name" value="DNA_helicase_DnaB-like_C"/>
</dbReference>